<sequence length="390" mass="38557">MGWIRAGSGTSPLRKAALILAVGITVTACGASEDPDDENRASGRTAQIPTSTSLPPTGGGTSTSPNDQPQSPQNDNPAPRSTAPGAPAPAAPVPGAPVPGAPNPNPAPGAPAPGAPIPGAPNPNPAPGAPNPDPNPDPDPNPNPNPDPNPDPDPDPDPNPDPNPNPDPDPDANSNPNPDPDPGPDPPEDERTVMVAGPTLGDDFSAVFGSVPNPPTPICTLLYLGDTSVQITVETVAVEAPFITSEDCANSGAPEGPLCAPGAVLTGVTPLNAGLDAAVGCRFGIALGSEADDEANYEDVAASMTFSAVCTAPGPSDTVCGDSAVVALLPSPSAPVPVTWEAMQVTPPWTSEGMAVTAPLRYCGATAYADAGGQPDHPANTGAENGCTAP</sequence>
<protein>
    <submittedName>
        <fullName evidence="2">Uncharacterized protein</fullName>
    </submittedName>
</protein>
<evidence type="ECO:0000313" key="3">
    <source>
        <dbReference type="Proteomes" id="UP000319865"/>
    </source>
</evidence>
<reference evidence="2 3" key="1">
    <citation type="submission" date="2019-06" db="EMBL/GenBank/DDBJ databases">
        <title>Sequencing the genomes of 1000 actinobacteria strains.</title>
        <authorList>
            <person name="Klenk H.-P."/>
        </authorList>
    </citation>
    <scope>NUCLEOTIDE SEQUENCE [LARGE SCALE GENOMIC DNA]</scope>
    <source>
        <strain evidence="2 3">DSM 46837</strain>
    </source>
</reference>
<comment type="caution">
    <text evidence="2">The sequence shown here is derived from an EMBL/GenBank/DDBJ whole genome shotgun (WGS) entry which is preliminary data.</text>
</comment>
<evidence type="ECO:0000256" key="1">
    <source>
        <dbReference type="SAM" id="MobiDB-lite"/>
    </source>
</evidence>
<dbReference type="EMBL" id="VFQE01000001">
    <property type="protein sequence ID" value="TQN42354.1"/>
    <property type="molecule type" value="Genomic_DNA"/>
</dbReference>
<dbReference type="InterPro" id="IPR050972">
    <property type="entry name" value="SDr-like"/>
</dbReference>
<dbReference type="Proteomes" id="UP000319865">
    <property type="component" value="Unassembled WGS sequence"/>
</dbReference>
<keyword evidence="3" id="KW-1185">Reference proteome</keyword>
<dbReference type="AlphaFoldDB" id="A0A543PE40"/>
<accession>A0A543PE40</accession>
<dbReference type="PROSITE" id="PS51257">
    <property type="entry name" value="PROKAR_LIPOPROTEIN"/>
    <property type="match status" value="1"/>
</dbReference>
<organism evidence="2 3">
    <name type="scientific">Blastococcus colisei</name>
    <dbReference type="NCBI Taxonomy" id="1564162"/>
    <lineage>
        <taxon>Bacteria</taxon>
        <taxon>Bacillati</taxon>
        <taxon>Actinomycetota</taxon>
        <taxon>Actinomycetes</taxon>
        <taxon>Geodermatophilales</taxon>
        <taxon>Geodermatophilaceae</taxon>
        <taxon>Blastococcus</taxon>
    </lineage>
</organism>
<feature type="compositionally biased region" description="Pro residues" evidence="1">
    <location>
        <begin position="86"/>
        <end position="149"/>
    </location>
</feature>
<dbReference type="PANTHER" id="PTHR34403:SF14">
    <property type="entry name" value="OS05G0225800 PROTEIN"/>
    <property type="match status" value="1"/>
</dbReference>
<proteinExistence type="predicted"/>
<evidence type="ECO:0000313" key="2">
    <source>
        <dbReference type="EMBL" id="TQN42354.1"/>
    </source>
</evidence>
<dbReference type="PANTHER" id="PTHR34403">
    <property type="entry name" value="TOL-PAL SYSTEM PROTEIN TOLA"/>
    <property type="match status" value="1"/>
</dbReference>
<feature type="compositionally biased region" description="Polar residues" evidence="1">
    <location>
        <begin position="66"/>
        <end position="76"/>
    </location>
</feature>
<name>A0A543PE40_9ACTN</name>
<gene>
    <name evidence="2" type="ORF">FHU33_1752</name>
</gene>
<feature type="region of interest" description="Disordered" evidence="1">
    <location>
        <begin position="30"/>
        <end position="195"/>
    </location>
</feature>